<organism evidence="3 4">
    <name type="scientific">Meloidogyne graminicola</name>
    <dbReference type="NCBI Taxonomy" id="189291"/>
    <lineage>
        <taxon>Eukaryota</taxon>
        <taxon>Metazoa</taxon>
        <taxon>Ecdysozoa</taxon>
        <taxon>Nematoda</taxon>
        <taxon>Chromadorea</taxon>
        <taxon>Rhabditida</taxon>
        <taxon>Tylenchina</taxon>
        <taxon>Tylenchomorpha</taxon>
        <taxon>Tylenchoidea</taxon>
        <taxon>Meloidogynidae</taxon>
        <taxon>Meloidogyninae</taxon>
        <taxon>Meloidogyne</taxon>
    </lineage>
</organism>
<keyword evidence="2" id="KW-1133">Transmembrane helix</keyword>
<keyword evidence="4" id="KW-1185">Reference proteome</keyword>
<gene>
    <name evidence="3" type="ORF">Mgra_00010297</name>
</gene>
<feature type="transmembrane region" description="Helical" evidence="2">
    <location>
        <begin position="131"/>
        <end position="150"/>
    </location>
</feature>
<sequence>MLKKISQKSDMFQQQYRHRSSGFRKGESQTIIKMLSQLRGDVTNLQTEMKLINKKVDLVDSKVDLVDSKVGLVQAELGVVKKDVVSLSSVKESVGKIADDVKELKFNQDAFGTRLAAMSDRIATTNVRAAIVAYLSPVFTLTIAAVSLYLKTAYERYICFLDNVRLISNRYKNDCKVPKGEIEHKV</sequence>
<evidence type="ECO:0000313" key="3">
    <source>
        <dbReference type="EMBL" id="KAF7623360.1"/>
    </source>
</evidence>
<dbReference type="EMBL" id="JABEBT010000267">
    <property type="protein sequence ID" value="KAF7623360.1"/>
    <property type="molecule type" value="Genomic_DNA"/>
</dbReference>
<dbReference type="AlphaFoldDB" id="A0A8S9Z5L4"/>
<evidence type="ECO:0000313" key="4">
    <source>
        <dbReference type="Proteomes" id="UP000605970"/>
    </source>
</evidence>
<protein>
    <submittedName>
        <fullName evidence="3">Uncharacterized protein</fullName>
    </submittedName>
</protein>
<evidence type="ECO:0000256" key="1">
    <source>
        <dbReference type="SAM" id="MobiDB-lite"/>
    </source>
</evidence>
<comment type="caution">
    <text evidence="3">The sequence shown here is derived from an EMBL/GenBank/DDBJ whole genome shotgun (WGS) entry which is preliminary data.</text>
</comment>
<feature type="region of interest" description="Disordered" evidence="1">
    <location>
        <begin position="1"/>
        <end position="24"/>
    </location>
</feature>
<reference evidence="3" key="1">
    <citation type="journal article" date="2020" name="Ecol. Evol.">
        <title>Genome structure and content of the rice root-knot nematode (Meloidogyne graminicola).</title>
        <authorList>
            <person name="Phan N.T."/>
            <person name="Danchin E.G.J."/>
            <person name="Klopp C."/>
            <person name="Perfus-Barbeoch L."/>
            <person name="Kozlowski D.K."/>
            <person name="Koutsovoulos G.D."/>
            <person name="Lopez-Roques C."/>
            <person name="Bouchez O."/>
            <person name="Zahm M."/>
            <person name="Besnard G."/>
            <person name="Bellafiore S."/>
        </authorList>
    </citation>
    <scope>NUCLEOTIDE SEQUENCE</scope>
    <source>
        <strain evidence="3">VN-18</strain>
    </source>
</reference>
<accession>A0A8S9Z5L4</accession>
<evidence type="ECO:0000256" key="2">
    <source>
        <dbReference type="SAM" id="Phobius"/>
    </source>
</evidence>
<keyword evidence="2" id="KW-0812">Transmembrane</keyword>
<keyword evidence="2" id="KW-0472">Membrane</keyword>
<dbReference type="Proteomes" id="UP000605970">
    <property type="component" value="Unassembled WGS sequence"/>
</dbReference>
<name>A0A8S9Z5L4_9BILA</name>
<proteinExistence type="predicted"/>